<evidence type="ECO:0000313" key="3">
    <source>
        <dbReference type="Proteomes" id="UP000321405"/>
    </source>
</evidence>
<dbReference type="Proteomes" id="UP000321405">
    <property type="component" value="Unassembled WGS sequence"/>
</dbReference>
<keyword evidence="3" id="KW-1185">Reference proteome</keyword>
<dbReference type="AlphaFoldDB" id="A0A511BNR1"/>
<gene>
    <name evidence="2" type="ORF">SSA02_11340</name>
</gene>
<evidence type="ECO:0000256" key="1">
    <source>
        <dbReference type="SAM" id="MobiDB-lite"/>
    </source>
</evidence>
<reference evidence="2 3" key="1">
    <citation type="submission" date="2019-07" db="EMBL/GenBank/DDBJ databases">
        <title>Whole genome shotgun sequence of Swaminathania salitolerans NBRC 104436.</title>
        <authorList>
            <person name="Hosoyama A."/>
            <person name="Uohara A."/>
            <person name="Ohji S."/>
            <person name="Ichikawa N."/>
        </authorList>
    </citation>
    <scope>NUCLEOTIDE SEQUENCE [LARGE SCALE GENOMIC DNA]</scope>
    <source>
        <strain evidence="2 3">NBRC 104436</strain>
    </source>
</reference>
<proteinExistence type="predicted"/>
<organism evidence="2 3">
    <name type="scientific">Swaminathania salitolerans</name>
    <dbReference type="NCBI Taxonomy" id="182838"/>
    <lineage>
        <taxon>Bacteria</taxon>
        <taxon>Pseudomonadati</taxon>
        <taxon>Pseudomonadota</taxon>
        <taxon>Alphaproteobacteria</taxon>
        <taxon>Acetobacterales</taxon>
        <taxon>Acetobacteraceae</taxon>
        <taxon>Swaminathania</taxon>
    </lineage>
</organism>
<name>A0A511BNR1_9PROT</name>
<comment type="caution">
    <text evidence="2">The sequence shown here is derived from an EMBL/GenBank/DDBJ whole genome shotgun (WGS) entry which is preliminary data.</text>
</comment>
<accession>A0A511BNR1</accession>
<dbReference type="EMBL" id="BJVC01000002">
    <property type="protein sequence ID" value="GEL01971.1"/>
    <property type="molecule type" value="Genomic_DNA"/>
</dbReference>
<feature type="region of interest" description="Disordered" evidence="1">
    <location>
        <begin position="144"/>
        <end position="163"/>
    </location>
</feature>
<protein>
    <submittedName>
        <fullName evidence="2">Uncharacterized protein</fullName>
    </submittedName>
</protein>
<sequence>MPPGLAAQDHDLRPGAALAVRGLAAPSLHLVRAFALIMSRGRSTQDVCASPLPELVTSAPPASAEGRIVRLLHDGDGAVNGAVLGDGTVLRVPAAASRTGFLQNGAPVYADGYGYNTAYGKLVVVTRLGPNRLQAIHVSDQPLIPRGAPPGSAGYDRIEGGGE</sequence>
<evidence type="ECO:0000313" key="2">
    <source>
        <dbReference type="EMBL" id="GEL01971.1"/>
    </source>
</evidence>